<accession>A0A6A5VVN0</accession>
<dbReference type="InterPro" id="IPR036318">
    <property type="entry name" value="FAD-bd_PCMH-like_sf"/>
</dbReference>
<dbReference type="EMBL" id="ML977704">
    <property type="protein sequence ID" value="KAF1993440.1"/>
    <property type="molecule type" value="Genomic_DNA"/>
</dbReference>
<evidence type="ECO:0000256" key="2">
    <source>
        <dbReference type="ARBA" id="ARBA00005466"/>
    </source>
</evidence>
<dbReference type="InterPro" id="IPR016166">
    <property type="entry name" value="FAD-bd_PCMH"/>
</dbReference>
<sequence length="489" mass="54413">MVYKPWAPRPKHFCFTRETIKQCLLDAGVPVDTKGTATYARDGAAFNLRLLYEPTAIAVPLTTSHIQHSVNCGRELGIKVTAKSGGHSYASFGFGGEDGHLMLELDSMHNVTYDAASNLATIQPGARLGHVSTVLYKQYGRAFSHGTCPGVGISGHVLHGGFGFSSHMHGLALDFVDSVTVVLANGSVVEASKTENPDLLWGIKGSGSNFGIVAEWRMSTFAAPASLTKFGVALGWNRTTAVAGLEAIETYVKNTMPRQVNFRMSDYNKGKPEIEGLYYGTPEEWRRDFQPLLDTLPKTYNVTDPQTLTWIQAVIAYSNFTQVDWVYDGPQENFYAKSLTLKGLNGTSAQDFVDYYFDVANNIVDRYWFYQLDMHGGANSQIAKISQGATSYAHRDKLYIIQFYERYENSQTYPDTSFAFLDGWVEAMKKSLPEGDWGAYANYADPRLPRDAAEKQYYGEHLPRLQELKANYDPTEVFYYTQGVSPAVE</sequence>
<comment type="cofactor">
    <cofactor evidence="1">
        <name>FAD</name>
        <dbReference type="ChEBI" id="CHEBI:57692"/>
    </cofactor>
</comment>
<keyword evidence="4" id="KW-0274">FAD</keyword>
<dbReference type="InterPro" id="IPR012951">
    <property type="entry name" value="BBE"/>
</dbReference>
<keyword evidence="5" id="KW-0560">Oxidoreductase</keyword>
<evidence type="ECO:0000256" key="3">
    <source>
        <dbReference type="ARBA" id="ARBA00022630"/>
    </source>
</evidence>
<dbReference type="InterPro" id="IPR006094">
    <property type="entry name" value="Oxid_FAD_bind_N"/>
</dbReference>
<dbReference type="GO" id="GO:0016491">
    <property type="term" value="F:oxidoreductase activity"/>
    <property type="evidence" value="ECO:0007669"/>
    <property type="project" value="UniProtKB-KW"/>
</dbReference>
<dbReference type="PROSITE" id="PS51387">
    <property type="entry name" value="FAD_PCMH"/>
    <property type="match status" value="1"/>
</dbReference>
<evidence type="ECO:0000256" key="5">
    <source>
        <dbReference type="ARBA" id="ARBA00023002"/>
    </source>
</evidence>
<gene>
    <name evidence="7" type="ORF">P154DRAFT_549571</name>
</gene>
<evidence type="ECO:0000259" key="6">
    <source>
        <dbReference type="PROSITE" id="PS51387"/>
    </source>
</evidence>
<dbReference type="Proteomes" id="UP000799779">
    <property type="component" value="Unassembled WGS sequence"/>
</dbReference>
<dbReference type="Pfam" id="PF01565">
    <property type="entry name" value="FAD_binding_4"/>
    <property type="match status" value="1"/>
</dbReference>
<dbReference type="AlphaFoldDB" id="A0A6A5VVN0"/>
<comment type="similarity">
    <text evidence="2">Belongs to the oxygen-dependent FAD-linked oxidoreductase family.</text>
</comment>
<keyword evidence="3" id="KW-0285">Flavoprotein</keyword>
<dbReference type="InterPro" id="IPR050416">
    <property type="entry name" value="FAD-linked_Oxidoreductase"/>
</dbReference>
<reference evidence="7" key="1">
    <citation type="journal article" date="2020" name="Stud. Mycol.">
        <title>101 Dothideomycetes genomes: a test case for predicting lifestyles and emergence of pathogens.</title>
        <authorList>
            <person name="Haridas S."/>
            <person name="Albert R."/>
            <person name="Binder M."/>
            <person name="Bloem J."/>
            <person name="Labutti K."/>
            <person name="Salamov A."/>
            <person name="Andreopoulos B."/>
            <person name="Baker S."/>
            <person name="Barry K."/>
            <person name="Bills G."/>
            <person name="Bluhm B."/>
            <person name="Cannon C."/>
            <person name="Castanera R."/>
            <person name="Culley D."/>
            <person name="Daum C."/>
            <person name="Ezra D."/>
            <person name="Gonzalez J."/>
            <person name="Henrissat B."/>
            <person name="Kuo A."/>
            <person name="Liang C."/>
            <person name="Lipzen A."/>
            <person name="Lutzoni F."/>
            <person name="Magnuson J."/>
            <person name="Mondo S."/>
            <person name="Nolan M."/>
            <person name="Ohm R."/>
            <person name="Pangilinan J."/>
            <person name="Park H.-J."/>
            <person name="Ramirez L."/>
            <person name="Alfaro M."/>
            <person name="Sun H."/>
            <person name="Tritt A."/>
            <person name="Yoshinaga Y."/>
            <person name="Zwiers L.-H."/>
            <person name="Turgeon B."/>
            <person name="Goodwin S."/>
            <person name="Spatafora J."/>
            <person name="Crous P."/>
            <person name="Grigoriev I."/>
        </authorList>
    </citation>
    <scope>NUCLEOTIDE SEQUENCE</scope>
    <source>
        <strain evidence="7">CBS 123094</strain>
    </source>
</reference>
<dbReference type="PANTHER" id="PTHR42973:SF39">
    <property type="entry name" value="FAD-BINDING PCMH-TYPE DOMAIN-CONTAINING PROTEIN"/>
    <property type="match status" value="1"/>
</dbReference>
<dbReference type="PANTHER" id="PTHR42973">
    <property type="entry name" value="BINDING OXIDOREDUCTASE, PUTATIVE (AFU_ORTHOLOGUE AFUA_1G17690)-RELATED"/>
    <property type="match status" value="1"/>
</dbReference>
<organism evidence="7 8">
    <name type="scientific">Amniculicola lignicola CBS 123094</name>
    <dbReference type="NCBI Taxonomy" id="1392246"/>
    <lineage>
        <taxon>Eukaryota</taxon>
        <taxon>Fungi</taxon>
        <taxon>Dikarya</taxon>
        <taxon>Ascomycota</taxon>
        <taxon>Pezizomycotina</taxon>
        <taxon>Dothideomycetes</taxon>
        <taxon>Pleosporomycetidae</taxon>
        <taxon>Pleosporales</taxon>
        <taxon>Amniculicolaceae</taxon>
        <taxon>Amniculicola</taxon>
    </lineage>
</organism>
<dbReference type="GO" id="GO:0071949">
    <property type="term" value="F:FAD binding"/>
    <property type="evidence" value="ECO:0007669"/>
    <property type="project" value="InterPro"/>
</dbReference>
<evidence type="ECO:0000256" key="4">
    <source>
        <dbReference type="ARBA" id="ARBA00022827"/>
    </source>
</evidence>
<dbReference type="Gene3D" id="3.40.462.20">
    <property type="match status" value="1"/>
</dbReference>
<feature type="domain" description="FAD-binding PCMH-type" evidence="6">
    <location>
        <begin position="50"/>
        <end position="223"/>
    </location>
</feature>
<keyword evidence="8" id="KW-1185">Reference proteome</keyword>
<proteinExistence type="inferred from homology"/>
<protein>
    <submittedName>
        <fullName evidence="7">Glucooligosaccharide oxidase</fullName>
    </submittedName>
</protein>
<evidence type="ECO:0000256" key="1">
    <source>
        <dbReference type="ARBA" id="ARBA00001974"/>
    </source>
</evidence>
<evidence type="ECO:0000313" key="8">
    <source>
        <dbReference type="Proteomes" id="UP000799779"/>
    </source>
</evidence>
<evidence type="ECO:0000313" key="7">
    <source>
        <dbReference type="EMBL" id="KAF1993440.1"/>
    </source>
</evidence>
<name>A0A6A5VVN0_9PLEO</name>
<dbReference type="Pfam" id="PF08031">
    <property type="entry name" value="BBE"/>
    <property type="match status" value="1"/>
</dbReference>
<dbReference type="Gene3D" id="3.30.465.10">
    <property type="match status" value="1"/>
</dbReference>
<dbReference type="SUPFAM" id="SSF56176">
    <property type="entry name" value="FAD-binding/transporter-associated domain-like"/>
    <property type="match status" value="1"/>
</dbReference>
<dbReference type="OrthoDB" id="415825at2759"/>
<dbReference type="InterPro" id="IPR016169">
    <property type="entry name" value="FAD-bd_PCMH_sub2"/>
</dbReference>